<dbReference type="Gene3D" id="3.90.920.10">
    <property type="entry name" value="DNA primase, PRIM domain"/>
    <property type="match status" value="1"/>
</dbReference>
<evidence type="ECO:0000313" key="3">
    <source>
        <dbReference type="Proteomes" id="UP000244240"/>
    </source>
</evidence>
<dbReference type="Proteomes" id="UP000244240">
    <property type="component" value="Unassembled WGS sequence"/>
</dbReference>
<dbReference type="EMBL" id="QBKR01000010">
    <property type="protein sequence ID" value="PTX59945.1"/>
    <property type="molecule type" value="Genomic_DNA"/>
</dbReference>
<gene>
    <name evidence="2" type="ORF">C8P63_11090</name>
</gene>
<dbReference type="PANTHER" id="PTHR42705">
    <property type="entry name" value="BIFUNCTIONAL NON-HOMOLOGOUS END JOINING PROTEIN LIGD"/>
    <property type="match status" value="1"/>
</dbReference>
<dbReference type="Pfam" id="PF21686">
    <property type="entry name" value="LigD_Prim-Pol"/>
    <property type="match status" value="1"/>
</dbReference>
<dbReference type="CDD" id="cd04861">
    <property type="entry name" value="LigD_Pol_like"/>
    <property type="match status" value="1"/>
</dbReference>
<dbReference type="PANTHER" id="PTHR42705:SF2">
    <property type="entry name" value="BIFUNCTIONAL NON-HOMOLOGOUS END JOINING PROTEIN LIGD"/>
    <property type="match status" value="1"/>
</dbReference>
<organism evidence="2 3">
    <name type="scientific">Melghirimyces profundicolus</name>
    <dbReference type="NCBI Taxonomy" id="1242148"/>
    <lineage>
        <taxon>Bacteria</taxon>
        <taxon>Bacillati</taxon>
        <taxon>Bacillota</taxon>
        <taxon>Bacilli</taxon>
        <taxon>Bacillales</taxon>
        <taxon>Thermoactinomycetaceae</taxon>
        <taxon>Melghirimyces</taxon>
    </lineage>
</organism>
<evidence type="ECO:0000259" key="1">
    <source>
        <dbReference type="Pfam" id="PF21686"/>
    </source>
</evidence>
<feature type="domain" description="DNA ligase D polymerase" evidence="1">
    <location>
        <begin position="27"/>
        <end position="274"/>
    </location>
</feature>
<dbReference type="AlphaFoldDB" id="A0A2T6BV37"/>
<dbReference type="RefSeq" id="WP_108023245.1">
    <property type="nucleotide sequence ID" value="NZ_QBKR01000010.1"/>
</dbReference>
<dbReference type="InterPro" id="IPR052171">
    <property type="entry name" value="NHEJ_LigD"/>
</dbReference>
<name>A0A2T6BV37_9BACL</name>
<protein>
    <submittedName>
        <fullName evidence="2">Bifunctional non-homologous end joining protein LigD</fullName>
    </submittedName>
</protein>
<proteinExistence type="predicted"/>
<dbReference type="InterPro" id="IPR014145">
    <property type="entry name" value="LigD_pol_dom"/>
</dbReference>
<evidence type="ECO:0000313" key="2">
    <source>
        <dbReference type="EMBL" id="PTX59945.1"/>
    </source>
</evidence>
<sequence>MQDRHVRIEGREIKISNPDKRLFPDWTKWEWILHLTRLAPYLLPYARGRYLTTIRYPDGVEGKSFYQKNIPSHAPEWVQSVRSGDVRYILLQDAPTLIWLGNLASLEFHVSFDRAERPGYPTELVFDIDPSVKDFQAVMETALLTREALSSMDLDGVVKTSGATGLQIYVPIQPRFSFEQTRRISEFLARYLRDRHPSLITLERKVKNRGHRVYFDYLQHWKGKSLITAYSPRARREATVSVPLEWVELKPGLTPQDFTLETVHQRLEEKGDLFAPISRPNHRYDLSDILRFLR</sequence>
<accession>A0A2T6BV37</accession>
<keyword evidence="3" id="KW-1185">Reference proteome</keyword>
<comment type="caution">
    <text evidence="2">The sequence shown here is derived from an EMBL/GenBank/DDBJ whole genome shotgun (WGS) entry which is preliminary data.</text>
</comment>
<reference evidence="2 3" key="1">
    <citation type="submission" date="2018-04" db="EMBL/GenBank/DDBJ databases">
        <title>Genomic Encyclopedia of Archaeal and Bacterial Type Strains, Phase II (KMG-II): from individual species to whole genera.</title>
        <authorList>
            <person name="Goeker M."/>
        </authorList>
    </citation>
    <scope>NUCLEOTIDE SEQUENCE [LARGE SCALE GENOMIC DNA]</scope>
    <source>
        <strain evidence="2 3">DSM 45787</strain>
    </source>
</reference>
<dbReference type="NCBIfam" id="TIGR02778">
    <property type="entry name" value="ligD_pol"/>
    <property type="match status" value="1"/>
</dbReference>
<dbReference type="OrthoDB" id="9802472at2"/>